<sequence length="184" mass="18877">MNVRLLSSLRPASLLAAGTLLCAGSAFAADTAGMSPQQRYQAERAACEAGQTGQARADCMREAGAALQERQRGNLNRANGDYSANATARCDRLPPERREGCMALRGDNVQVQGSVKDGAILRQTTIREVGEPGPAGASMPPAGTTQTMPAPTGAPGTTYTTPGSTYTPPPAGTTAPMQGGTGIR</sequence>
<organism evidence="3 4">
    <name type="scientific">Verticiella sediminum</name>
    <dbReference type="NCBI Taxonomy" id="1247510"/>
    <lineage>
        <taxon>Bacteria</taxon>
        <taxon>Pseudomonadati</taxon>
        <taxon>Pseudomonadota</taxon>
        <taxon>Betaproteobacteria</taxon>
        <taxon>Burkholderiales</taxon>
        <taxon>Alcaligenaceae</taxon>
        <taxon>Verticiella</taxon>
    </lineage>
</organism>
<keyword evidence="2" id="KW-0732">Signal</keyword>
<gene>
    <name evidence="3" type="ORF">FOZ76_14675</name>
</gene>
<evidence type="ECO:0000256" key="1">
    <source>
        <dbReference type="SAM" id="MobiDB-lite"/>
    </source>
</evidence>
<dbReference type="Proteomes" id="UP000318405">
    <property type="component" value="Unassembled WGS sequence"/>
</dbReference>
<dbReference type="EMBL" id="VLTJ01000029">
    <property type="protein sequence ID" value="TSH92659.1"/>
    <property type="molecule type" value="Genomic_DNA"/>
</dbReference>
<feature type="signal peptide" evidence="2">
    <location>
        <begin position="1"/>
        <end position="28"/>
    </location>
</feature>
<keyword evidence="4" id="KW-1185">Reference proteome</keyword>
<proteinExistence type="predicted"/>
<feature type="compositionally biased region" description="Low complexity" evidence="1">
    <location>
        <begin position="131"/>
        <end position="178"/>
    </location>
</feature>
<feature type="chain" id="PRO_5022048109" evidence="2">
    <location>
        <begin position="29"/>
        <end position="184"/>
    </location>
</feature>
<evidence type="ECO:0000256" key="2">
    <source>
        <dbReference type="SAM" id="SignalP"/>
    </source>
</evidence>
<comment type="caution">
    <text evidence="3">The sequence shown here is derived from an EMBL/GenBank/DDBJ whole genome shotgun (WGS) entry which is preliminary data.</text>
</comment>
<protein>
    <submittedName>
        <fullName evidence="3">Uncharacterized protein</fullName>
    </submittedName>
</protein>
<dbReference type="RefSeq" id="WP_143949025.1">
    <property type="nucleotide sequence ID" value="NZ_BAABMB010000001.1"/>
</dbReference>
<name>A0A556AIF4_9BURK</name>
<evidence type="ECO:0000313" key="4">
    <source>
        <dbReference type="Proteomes" id="UP000318405"/>
    </source>
</evidence>
<accession>A0A556AIF4</accession>
<dbReference type="OrthoDB" id="8780961at2"/>
<evidence type="ECO:0000313" key="3">
    <source>
        <dbReference type="EMBL" id="TSH92659.1"/>
    </source>
</evidence>
<reference evidence="3 4" key="1">
    <citation type="submission" date="2019-07" db="EMBL/GenBank/DDBJ databases">
        <title>Qingshengfaniella alkalisoli gen. nov., sp. nov., isolated from saline soil.</title>
        <authorList>
            <person name="Xu L."/>
            <person name="Huang X.-X."/>
            <person name="Sun J.-Q."/>
        </authorList>
    </citation>
    <scope>NUCLEOTIDE SEQUENCE [LARGE SCALE GENOMIC DNA]</scope>
    <source>
        <strain evidence="3 4">DSM 27279</strain>
    </source>
</reference>
<feature type="region of interest" description="Disordered" evidence="1">
    <location>
        <begin position="129"/>
        <end position="184"/>
    </location>
</feature>
<dbReference type="AlphaFoldDB" id="A0A556AIF4"/>